<dbReference type="GO" id="GO:0005777">
    <property type="term" value="C:peroxisome"/>
    <property type="evidence" value="ECO:0007669"/>
    <property type="project" value="TreeGrafter"/>
</dbReference>
<organism evidence="12 14">
    <name type="scientific">Rotaria sordida</name>
    <dbReference type="NCBI Taxonomy" id="392033"/>
    <lineage>
        <taxon>Eukaryota</taxon>
        <taxon>Metazoa</taxon>
        <taxon>Spiralia</taxon>
        <taxon>Gnathifera</taxon>
        <taxon>Rotifera</taxon>
        <taxon>Eurotatoria</taxon>
        <taxon>Bdelloidea</taxon>
        <taxon>Philodinida</taxon>
        <taxon>Philodinidae</taxon>
        <taxon>Rotaria</taxon>
    </lineage>
</organism>
<keyword evidence="6 9" id="KW-0443">Lipid metabolism</keyword>
<dbReference type="CDD" id="cd05236">
    <property type="entry name" value="FAR-N_SDR_e"/>
    <property type="match status" value="1"/>
</dbReference>
<dbReference type="InterPro" id="IPR026055">
    <property type="entry name" value="FAR"/>
</dbReference>
<dbReference type="EMBL" id="CAJNOH010000118">
    <property type="protein sequence ID" value="CAF0883573.1"/>
    <property type="molecule type" value="Genomic_DNA"/>
</dbReference>
<keyword evidence="7 9" id="KW-0472">Membrane</keyword>
<dbReference type="FunFam" id="3.40.50.720:FF:000143">
    <property type="entry name" value="Fatty acyl-CoA reductase"/>
    <property type="match status" value="1"/>
</dbReference>
<comment type="caution">
    <text evidence="12">The sequence shown here is derived from an EMBL/GenBank/DDBJ whole genome shotgun (WGS) entry which is preliminary data.</text>
</comment>
<evidence type="ECO:0000256" key="9">
    <source>
        <dbReference type="RuleBase" id="RU363097"/>
    </source>
</evidence>
<evidence type="ECO:0000259" key="11">
    <source>
        <dbReference type="Pfam" id="PF07993"/>
    </source>
</evidence>
<evidence type="ECO:0000256" key="4">
    <source>
        <dbReference type="ARBA" id="ARBA00022692"/>
    </source>
</evidence>
<sequence length="532" mass="61309">MASSNNNTSAISRFFNGKSVFITGATGFIGKQIIEKLLRSCPGIDNIYILIRSKRGAHVHERVQQLCSLALFDKVRLLTPNFKSKIIPIIGDLTKANLDLTNEDEQTLIEHCHIIINSGASIRFHEPLKQSIKANVYSVQNIINLCKKMKQLQSFVHISTAYIHCYRTDMTEVIYPMNDNPNTLLESLEYFDDQMFNHLSERLAKQYPNNYAYTKSLAEYLLLKQGNNLPIAIVRPSIVGAAWKEPIPGWIDSYTGVTSIIAAIGKRLIRVAFTSPTVDLPIIPVDVVANMTVAVAWITATNNNLLSTPTVYNCCTGKNIKTYLTVEDFFRILATETTAIGFENYSIIGPSVTTITNKPYYCFRYYTDEVVPAYMMDIIAYLTFKKPKMVKLQEKISYLKLSLEYFAQNQWIFANRNSQLLQSQMNDFDRQEFSFNLTELNWPSYIRNYCIGIKKYLLKEDLQQSSIKKSSKYSFIKAKKIRHLLSILFFFAVTWLMRQTFLRRLRIIWRTLNLIIRSYLQQDKKKIICSLN</sequence>
<dbReference type="EC" id="1.2.1.84" evidence="9"/>
<dbReference type="Gene3D" id="3.40.50.720">
    <property type="entry name" value="NAD(P)-binding Rossmann-like Domain"/>
    <property type="match status" value="1"/>
</dbReference>
<comment type="similarity">
    <text evidence="2 9">Belongs to the fatty acyl-CoA reductase family.</text>
</comment>
<gene>
    <name evidence="13" type="ORF">JXQ802_LOCUS20821</name>
    <name evidence="12" type="ORF">PYM288_LOCUS8661</name>
</gene>
<proteinExistence type="inferred from homology"/>
<reference evidence="12" key="1">
    <citation type="submission" date="2021-02" db="EMBL/GenBank/DDBJ databases">
        <authorList>
            <person name="Nowell W R."/>
        </authorList>
    </citation>
    <scope>NUCLEOTIDE SEQUENCE</scope>
</reference>
<dbReference type="Pfam" id="PF03015">
    <property type="entry name" value="Sterile"/>
    <property type="match status" value="1"/>
</dbReference>
<dbReference type="Proteomes" id="UP000663870">
    <property type="component" value="Unassembled WGS sequence"/>
</dbReference>
<comment type="subcellular location">
    <subcellularLocation>
        <location evidence="1">Membrane</location>
        <topology evidence="1">Multi-pass membrane protein</topology>
    </subcellularLocation>
</comment>
<evidence type="ECO:0000256" key="7">
    <source>
        <dbReference type="ARBA" id="ARBA00023136"/>
    </source>
</evidence>
<accession>A0A813YFV0</accession>
<dbReference type="PANTHER" id="PTHR11011">
    <property type="entry name" value="MALE STERILITY PROTEIN 2-RELATED"/>
    <property type="match status" value="1"/>
</dbReference>
<evidence type="ECO:0000313" key="15">
    <source>
        <dbReference type="Proteomes" id="UP000663870"/>
    </source>
</evidence>
<evidence type="ECO:0000256" key="6">
    <source>
        <dbReference type="ARBA" id="ARBA00023098"/>
    </source>
</evidence>
<evidence type="ECO:0000313" key="13">
    <source>
        <dbReference type="EMBL" id="CAF1133325.1"/>
    </source>
</evidence>
<dbReference type="GO" id="GO:0035336">
    <property type="term" value="P:long-chain fatty-acyl-CoA metabolic process"/>
    <property type="evidence" value="ECO:0007669"/>
    <property type="project" value="TreeGrafter"/>
</dbReference>
<comment type="catalytic activity">
    <reaction evidence="8 9">
        <text>a long-chain fatty acyl-CoA + 2 NADPH + 2 H(+) = a long-chain primary fatty alcohol + 2 NADP(+) + CoA</text>
        <dbReference type="Rhea" id="RHEA:52716"/>
        <dbReference type="ChEBI" id="CHEBI:15378"/>
        <dbReference type="ChEBI" id="CHEBI:57287"/>
        <dbReference type="ChEBI" id="CHEBI:57783"/>
        <dbReference type="ChEBI" id="CHEBI:58349"/>
        <dbReference type="ChEBI" id="CHEBI:77396"/>
        <dbReference type="ChEBI" id="CHEBI:83139"/>
        <dbReference type="EC" id="1.2.1.84"/>
    </reaction>
</comment>
<comment type="function">
    <text evidence="9">Catalyzes the reduction of fatty acyl-CoA to fatty alcohols.</text>
</comment>
<dbReference type="Proteomes" id="UP000663854">
    <property type="component" value="Unassembled WGS sequence"/>
</dbReference>
<dbReference type="InterPro" id="IPR013120">
    <property type="entry name" value="FAR_NAD-bd"/>
</dbReference>
<dbReference type="InterPro" id="IPR036291">
    <property type="entry name" value="NAD(P)-bd_dom_sf"/>
</dbReference>
<evidence type="ECO:0000313" key="14">
    <source>
        <dbReference type="Proteomes" id="UP000663854"/>
    </source>
</evidence>
<dbReference type="SUPFAM" id="SSF51735">
    <property type="entry name" value="NAD(P)-binding Rossmann-fold domains"/>
    <property type="match status" value="1"/>
</dbReference>
<keyword evidence="5 9" id="KW-1133">Transmembrane helix</keyword>
<dbReference type="CDD" id="cd09071">
    <property type="entry name" value="FAR_C"/>
    <property type="match status" value="1"/>
</dbReference>
<dbReference type="EMBL" id="CAJNOL010000601">
    <property type="protein sequence ID" value="CAF1133325.1"/>
    <property type="molecule type" value="Genomic_DNA"/>
</dbReference>
<protein>
    <recommendedName>
        <fullName evidence="9">Fatty acyl-CoA reductase</fullName>
        <ecNumber evidence="9">1.2.1.84</ecNumber>
    </recommendedName>
</protein>
<dbReference type="GO" id="GO:0080019">
    <property type="term" value="F:alcohol-forming very long-chain fatty acyl-CoA reductase activity"/>
    <property type="evidence" value="ECO:0007669"/>
    <property type="project" value="InterPro"/>
</dbReference>
<dbReference type="Pfam" id="PF07993">
    <property type="entry name" value="NAD_binding_4"/>
    <property type="match status" value="1"/>
</dbReference>
<keyword evidence="4 9" id="KW-0812">Transmembrane</keyword>
<evidence type="ECO:0000259" key="10">
    <source>
        <dbReference type="Pfam" id="PF03015"/>
    </source>
</evidence>
<dbReference type="GO" id="GO:0016020">
    <property type="term" value="C:membrane"/>
    <property type="evidence" value="ECO:0007669"/>
    <property type="project" value="UniProtKB-SubCell"/>
</dbReference>
<dbReference type="AlphaFoldDB" id="A0A813YFV0"/>
<keyword evidence="9" id="KW-0560">Oxidoreductase</keyword>
<evidence type="ECO:0000256" key="8">
    <source>
        <dbReference type="ARBA" id="ARBA00052530"/>
    </source>
</evidence>
<keyword evidence="15" id="KW-1185">Reference proteome</keyword>
<evidence type="ECO:0000313" key="12">
    <source>
        <dbReference type="EMBL" id="CAF0883573.1"/>
    </source>
</evidence>
<keyword evidence="3 9" id="KW-0444">Lipid biosynthesis</keyword>
<dbReference type="PANTHER" id="PTHR11011:SF45">
    <property type="entry name" value="FATTY ACYL-COA REDUCTASE CG8306-RELATED"/>
    <property type="match status" value="1"/>
</dbReference>
<evidence type="ECO:0000256" key="1">
    <source>
        <dbReference type="ARBA" id="ARBA00004141"/>
    </source>
</evidence>
<evidence type="ECO:0000256" key="5">
    <source>
        <dbReference type="ARBA" id="ARBA00022989"/>
    </source>
</evidence>
<feature type="domain" description="Thioester reductase (TE)" evidence="11">
    <location>
        <begin position="22"/>
        <end position="291"/>
    </location>
</feature>
<feature type="transmembrane region" description="Helical" evidence="9">
    <location>
        <begin position="481"/>
        <end position="497"/>
    </location>
</feature>
<feature type="domain" description="Fatty acyl-CoA reductase C-terminal" evidence="10">
    <location>
        <begin position="370"/>
        <end position="460"/>
    </location>
</feature>
<dbReference type="InterPro" id="IPR033640">
    <property type="entry name" value="FAR_C"/>
</dbReference>
<name>A0A813YFV0_9BILA</name>
<evidence type="ECO:0000256" key="3">
    <source>
        <dbReference type="ARBA" id="ARBA00022516"/>
    </source>
</evidence>
<keyword evidence="9" id="KW-0521">NADP</keyword>
<dbReference type="GO" id="GO:0102965">
    <property type="term" value="F:alcohol-forming long-chain fatty acyl-CoA reductase activity"/>
    <property type="evidence" value="ECO:0007669"/>
    <property type="project" value="UniProtKB-EC"/>
</dbReference>
<evidence type="ECO:0000256" key="2">
    <source>
        <dbReference type="ARBA" id="ARBA00005928"/>
    </source>
</evidence>